<dbReference type="InterPro" id="IPR037185">
    <property type="entry name" value="EmrE-like"/>
</dbReference>
<dbReference type="AlphaFoldDB" id="A0A2A5WS59"/>
<feature type="transmembrane region" description="Helical" evidence="1">
    <location>
        <begin position="225"/>
        <end position="245"/>
    </location>
</feature>
<evidence type="ECO:0000313" key="4">
    <source>
        <dbReference type="Proteomes" id="UP000219327"/>
    </source>
</evidence>
<feature type="transmembrane region" description="Helical" evidence="1">
    <location>
        <begin position="123"/>
        <end position="141"/>
    </location>
</feature>
<feature type="transmembrane region" description="Helical" evidence="1">
    <location>
        <begin position="251"/>
        <end position="274"/>
    </location>
</feature>
<reference evidence="3 4" key="1">
    <citation type="submission" date="2017-08" db="EMBL/GenBank/DDBJ databases">
        <title>Fine stratification of microbial communities through a metagenomic profile of the photic zone.</title>
        <authorList>
            <person name="Haro-Moreno J.M."/>
            <person name="Lopez-Perez M."/>
            <person name="De La Torre J."/>
            <person name="Picazo A."/>
            <person name="Camacho A."/>
            <person name="Rodriguez-Valera F."/>
        </authorList>
    </citation>
    <scope>NUCLEOTIDE SEQUENCE [LARGE SCALE GENOMIC DNA]</scope>
    <source>
        <strain evidence="3">MED-G24</strain>
    </source>
</reference>
<feature type="domain" description="EamA" evidence="2">
    <location>
        <begin position="159"/>
        <end position="297"/>
    </location>
</feature>
<dbReference type="EMBL" id="NTKD01000026">
    <property type="protein sequence ID" value="PDH39329.1"/>
    <property type="molecule type" value="Genomic_DNA"/>
</dbReference>
<feature type="transmembrane region" description="Helical" evidence="1">
    <location>
        <begin position="6"/>
        <end position="22"/>
    </location>
</feature>
<dbReference type="PANTHER" id="PTHR22911:SF137">
    <property type="entry name" value="SOLUTE CARRIER FAMILY 35 MEMBER G2-RELATED"/>
    <property type="match status" value="1"/>
</dbReference>
<dbReference type="Pfam" id="PF00892">
    <property type="entry name" value="EamA"/>
    <property type="match status" value="2"/>
</dbReference>
<proteinExistence type="predicted"/>
<feature type="transmembrane region" description="Helical" evidence="1">
    <location>
        <begin position="93"/>
        <end position="117"/>
    </location>
</feature>
<dbReference type="GO" id="GO:0016020">
    <property type="term" value="C:membrane"/>
    <property type="evidence" value="ECO:0007669"/>
    <property type="project" value="InterPro"/>
</dbReference>
<feature type="transmembrane region" description="Helical" evidence="1">
    <location>
        <begin position="153"/>
        <end position="176"/>
    </location>
</feature>
<dbReference type="InterPro" id="IPR000620">
    <property type="entry name" value="EamA_dom"/>
</dbReference>
<keyword evidence="1" id="KW-1133">Transmembrane helix</keyword>
<comment type="caution">
    <text evidence="3">The sequence shown here is derived from an EMBL/GenBank/DDBJ whole genome shotgun (WGS) entry which is preliminary data.</text>
</comment>
<feature type="domain" description="EamA" evidence="2">
    <location>
        <begin position="4"/>
        <end position="138"/>
    </location>
</feature>
<evidence type="ECO:0000313" key="3">
    <source>
        <dbReference type="EMBL" id="PDH39329.1"/>
    </source>
</evidence>
<protein>
    <recommendedName>
        <fullName evidence="2">EamA domain-containing protein</fullName>
    </recommendedName>
</protein>
<feature type="transmembrane region" description="Helical" evidence="1">
    <location>
        <begin position="62"/>
        <end position="86"/>
    </location>
</feature>
<accession>A0A2A5WS59</accession>
<dbReference type="PANTHER" id="PTHR22911">
    <property type="entry name" value="ACYL-MALONYL CONDENSING ENZYME-RELATED"/>
    <property type="match status" value="1"/>
</dbReference>
<dbReference type="SUPFAM" id="SSF103481">
    <property type="entry name" value="Multidrug resistance efflux transporter EmrE"/>
    <property type="match status" value="2"/>
</dbReference>
<feature type="transmembrane region" description="Helical" evidence="1">
    <location>
        <begin position="281"/>
        <end position="298"/>
    </location>
</feature>
<organism evidence="3 4">
    <name type="scientific">OM182 bacterium MED-G24</name>
    <dbReference type="NCBI Taxonomy" id="1986255"/>
    <lineage>
        <taxon>Bacteria</taxon>
        <taxon>Pseudomonadati</taxon>
        <taxon>Pseudomonadota</taxon>
        <taxon>Gammaproteobacteria</taxon>
        <taxon>OMG group</taxon>
        <taxon>OM182 clade</taxon>
    </lineage>
</organism>
<keyword evidence="1" id="KW-0812">Transmembrane</keyword>
<evidence type="ECO:0000259" key="2">
    <source>
        <dbReference type="Pfam" id="PF00892"/>
    </source>
</evidence>
<feature type="transmembrane region" description="Helical" evidence="1">
    <location>
        <begin position="34"/>
        <end position="56"/>
    </location>
</feature>
<dbReference type="Proteomes" id="UP000219327">
    <property type="component" value="Unassembled WGS sequence"/>
</dbReference>
<feature type="transmembrane region" description="Helical" evidence="1">
    <location>
        <begin position="188"/>
        <end position="213"/>
    </location>
</feature>
<name>A0A2A5WS59_9GAMM</name>
<sequence>MIDSWIFWTLLAATMQSVRFATQKHLTADISPFAATMVRYLFGLPFALIWLLWWLHGNDLPAFNTTFIVCCLLAGVFQVVATFLMMNIFTLRAFAVGSTLIRSEIVITALIGFAFFAEAISPLGWLAIVVCAAGVMLIGATKSSGGSGSWWTLLVNRATFYGLIAAFCFSLTSLLIRKGSLSFGLSEPVFTAALTLFVMVCWQTVICVGWLLLREPAQMRRVFVRWRPATFVGLTSVIGSVGWFTAFTLEFASYVKTLGQIEFLFTLLISLYLFKEVPRRLEMVGMVLILLGVITLLLS</sequence>
<keyword evidence="1" id="KW-0472">Membrane</keyword>
<evidence type="ECO:0000256" key="1">
    <source>
        <dbReference type="SAM" id="Phobius"/>
    </source>
</evidence>
<gene>
    <name evidence="3" type="ORF">CNE99_05900</name>
</gene>